<dbReference type="GO" id="GO:0016810">
    <property type="term" value="F:hydrolase activity, acting on carbon-nitrogen (but not peptide) bonds"/>
    <property type="evidence" value="ECO:0007669"/>
    <property type="project" value="InterPro"/>
</dbReference>
<keyword evidence="3" id="KW-1185">Reference proteome</keyword>
<dbReference type="InterPro" id="IPR032466">
    <property type="entry name" value="Metal_Hydrolase"/>
</dbReference>
<dbReference type="PANTHER" id="PTHR43135:SF3">
    <property type="entry name" value="ALPHA-D-RIBOSE 1-METHYLPHOSPHONATE 5-TRIPHOSPHATE DIPHOSPHATASE"/>
    <property type="match status" value="1"/>
</dbReference>
<evidence type="ECO:0000313" key="2">
    <source>
        <dbReference type="EMBL" id="KAK6953240.1"/>
    </source>
</evidence>
<protein>
    <recommendedName>
        <fullName evidence="1">Amidohydrolase-related domain-containing protein</fullName>
    </recommendedName>
</protein>
<dbReference type="Gene3D" id="3.40.50.10910">
    <property type="entry name" value="Amidohydrolase"/>
    <property type="match status" value="1"/>
</dbReference>
<feature type="domain" description="Amidohydrolase-related" evidence="1">
    <location>
        <begin position="55"/>
        <end position="409"/>
    </location>
</feature>
<dbReference type="Gene3D" id="3.30.110.90">
    <property type="entry name" value="Amidohydrolase"/>
    <property type="match status" value="1"/>
</dbReference>
<dbReference type="SUPFAM" id="SSF51338">
    <property type="entry name" value="Composite domain of metallo-dependent hydrolases"/>
    <property type="match status" value="1"/>
</dbReference>
<accession>A0AAX6MKQ3</accession>
<dbReference type="InterPro" id="IPR011059">
    <property type="entry name" value="Metal-dep_hydrolase_composite"/>
</dbReference>
<name>A0AAX6MKQ3_9PEZI</name>
<dbReference type="Pfam" id="PF01979">
    <property type="entry name" value="Amidohydro_1"/>
    <property type="match status" value="1"/>
</dbReference>
<dbReference type="PANTHER" id="PTHR43135">
    <property type="entry name" value="ALPHA-D-RIBOSE 1-METHYLPHOSPHONATE 5-TRIPHOSPHATE DIPHOSPHATASE"/>
    <property type="match status" value="1"/>
</dbReference>
<gene>
    <name evidence="2" type="ORF">Daesc_005540</name>
</gene>
<dbReference type="InterPro" id="IPR051781">
    <property type="entry name" value="Metallo-dep_Hydrolase"/>
</dbReference>
<proteinExistence type="predicted"/>
<dbReference type="AlphaFoldDB" id="A0AAX6MKQ3"/>
<dbReference type="Proteomes" id="UP001369815">
    <property type="component" value="Unassembled WGS sequence"/>
</dbReference>
<dbReference type="Gene3D" id="1.20.58.520">
    <property type="entry name" value="Amidohydrolase"/>
    <property type="match status" value="1"/>
</dbReference>
<comment type="caution">
    <text evidence="2">The sequence shown here is derived from an EMBL/GenBank/DDBJ whole genome shotgun (WGS) entry which is preliminary data.</text>
</comment>
<evidence type="ECO:0000259" key="1">
    <source>
        <dbReference type="Pfam" id="PF01979"/>
    </source>
</evidence>
<dbReference type="EMBL" id="JBANMG010000005">
    <property type="protein sequence ID" value="KAK6953240.1"/>
    <property type="molecule type" value="Genomic_DNA"/>
</dbReference>
<dbReference type="InterPro" id="IPR006680">
    <property type="entry name" value="Amidohydro-rel"/>
</dbReference>
<dbReference type="Gene3D" id="2.30.40.10">
    <property type="entry name" value="Urease, subunit C, domain 1"/>
    <property type="match status" value="1"/>
</dbReference>
<sequence length="420" mass="45305">MSPTFLIKDVCIFDGEKVIPSGSVLVENGLIKQVIEGHLKAPDASTIVISKPGHTLIPGLIDGHVHAHIDDENSALKQSLKFGLTTICDMHQEAENVSKLRELAADPDAADYKTSSQAATISGGWPAPIISAHHSPDEARAMISSWPNIQNDEDVEVFIKSRLNDKVDYVKLIYEDGHALSMKVKSMPMKVQKAIVESAHRNGLLAVAHALSLHGTIEMLQAGVDGMVHTFCDQMPTEAITQAYLSTNAFCSPTLVVIGTLTGEGLKEQKKYCEDPRAHKHLDDQSINSLHRCVGLGSSEAKVEYAYQSVRQLKAAGVDITLGTDSAGPAHGTAFGLSAHQELGLLVKECGFTPKEALRAGTSLAAKRLRFDDRGRIAEGLRADLVLVEGNPLQDIDHTLNLRGVWKKGILCSTYNGITA</sequence>
<dbReference type="SUPFAM" id="SSF51556">
    <property type="entry name" value="Metallo-dependent hydrolases"/>
    <property type="match status" value="1"/>
</dbReference>
<reference evidence="2 3" key="1">
    <citation type="journal article" date="2024" name="Front Chem Biol">
        <title>Unveiling the potential of Daldinia eschscholtzii MFLUCC 19-0629 through bioactivity and bioinformatics studies for enhanced sustainable agriculture production.</title>
        <authorList>
            <person name="Brooks S."/>
            <person name="Weaver J.A."/>
            <person name="Klomchit A."/>
            <person name="Alharthi S.A."/>
            <person name="Onlamun T."/>
            <person name="Nurani R."/>
            <person name="Vong T.K."/>
            <person name="Alberti F."/>
            <person name="Greco C."/>
        </authorList>
    </citation>
    <scope>NUCLEOTIDE SEQUENCE [LARGE SCALE GENOMIC DNA]</scope>
    <source>
        <strain evidence="2">MFLUCC 19-0629</strain>
    </source>
</reference>
<organism evidence="2 3">
    <name type="scientific">Daldinia eschscholtzii</name>
    <dbReference type="NCBI Taxonomy" id="292717"/>
    <lineage>
        <taxon>Eukaryota</taxon>
        <taxon>Fungi</taxon>
        <taxon>Dikarya</taxon>
        <taxon>Ascomycota</taxon>
        <taxon>Pezizomycotina</taxon>
        <taxon>Sordariomycetes</taxon>
        <taxon>Xylariomycetidae</taxon>
        <taxon>Xylariales</taxon>
        <taxon>Hypoxylaceae</taxon>
        <taxon>Daldinia</taxon>
    </lineage>
</organism>
<evidence type="ECO:0000313" key="3">
    <source>
        <dbReference type="Proteomes" id="UP001369815"/>
    </source>
</evidence>